<dbReference type="AlphaFoldDB" id="A0A4Y2U478"/>
<comment type="caution">
    <text evidence="1">The sequence shown here is derived from an EMBL/GenBank/DDBJ whole genome shotgun (WGS) entry which is preliminary data.</text>
</comment>
<dbReference type="EMBL" id="BGPR01033032">
    <property type="protein sequence ID" value="GBO06804.1"/>
    <property type="molecule type" value="Genomic_DNA"/>
</dbReference>
<sequence>MCTFRSTEIAHTKNETLSHLCGVSTKMMAHAPRSTLQVRAVLQDCSGKQCASMCPHKRLSHVVISGEYEDQSMPVPKNVNSSKNACFLEV</sequence>
<dbReference type="Proteomes" id="UP000499080">
    <property type="component" value="Unassembled WGS sequence"/>
</dbReference>
<protein>
    <submittedName>
        <fullName evidence="1">Uncharacterized protein</fullName>
    </submittedName>
</protein>
<proteinExistence type="predicted"/>
<evidence type="ECO:0000313" key="2">
    <source>
        <dbReference type="Proteomes" id="UP000499080"/>
    </source>
</evidence>
<name>A0A4Y2U478_ARAVE</name>
<accession>A0A4Y2U478</accession>
<gene>
    <name evidence="1" type="ORF">AVEN_61789_1</name>
</gene>
<evidence type="ECO:0000313" key="1">
    <source>
        <dbReference type="EMBL" id="GBO06804.1"/>
    </source>
</evidence>
<keyword evidence="2" id="KW-1185">Reference proteome</keyword>
<reference evidence="1 2" key="1">
    <citation type="journal article" date="2019" name="Sci. Rep.">
        <title>Orb-weaving spider Araneus ventricosus genome elucidates the spidroin gene catalogue.</title>
        <authorList>
            <person name="Kono N."/>
            <person name="Nakamura H."/>
            <person name="Ohtoshi R."/>
            <person name="Moran D.A.P."/>
            <person name="Shinohara A."/>
            <person name="Yoshida Y."/>
            <person name="Fujiwara M."/>
            <person name="Mori M."/>
            <person name="Tomita M."/>
            <person name="Arakawa K."/>
        </authorList>
    </citation>
    <scope>NUCLEOTIDE SEQUENCE [LARGE SCALE GENOMIC DNA]</scope>
</reference>
<organism evidence="1 2">
    <name type="scientific">Araneus ventricosus</name>
    <name type="common">Orbweaver spider</name>
    <name type="synonym">Epeira ventricosa</name>
    <dbReference type="NCBI Taxonomy" id="182803"/>
    <lineage>
        <taxon>Eukaryota</taxon>
        <taxon>Metazoa</taxon>
        <taxon>Ecdysozoa</taxon>
        <taxon>Arthropoda</taxon>
        <taxon>Chelicerata</taxon>
        <taxon>Arachnida</taxon>
        <taxon>Araneae</taxon>
        <taxon>Araneomorphae</taxon>
        <taxon>Entelegynae</taxon>
        <taxon>Araneoidea</taxon>
        <taxon>Araneidae</taxon>
        <taxon>Araneus</taxon>
    </lineage>
</organism>